<evidence type="ECO:0000313" key="3">
    <source>
        <dbReference type="Proteomes" id="UP001346869"/>
    </source>
</evidence>
<dbReference type="EMBL" id="JAUZQC010000008">
    <property type="protein sequence ID" value="KAK5867991.1"/>
    <property type="molecule type" value="Genomic_DNA"/>
</dbReference>
<sequence length="91" mass="9996">MAGMKEQQFTEEKPLLPEQRGADSDMQDKGGEASGGLPCPAAAPNNPPPPSRSAHRWHVIARHWLRQTRSRASGVIPESCEQLMPPGDWKV</sequence>
<accession>A0AAN7XQ85</accession>
<dbReference type="AlphaFoldDB" id="A0AAN7XQ85"/>
<gene>
    <name evidence="2" type="ORF">PBY51_012440</name>
</gene>
<dbReference type="Proteomes" id="UP001346869">
    <property type="component" value="Unassembled WGS sequence"/>
</dbReference>
<evidence type="ECO:0000313" key="2">
    <source>
        <dbReference type="EMBL" id="KAK5867991.1"/>
    </source>
</evidence>
<evidence type="ECO:0000256" key="1">
    <source>
        <dbReference type="SAM" id="MobiDB-lite"/>
    </source>
</evidence>
<organism evidence="2 3">
    <name type="scientific">Eleginops maclovinus</name>
    <name type="common">Patagonian blennie</name>
    <name type="synonym">Eleginus maclovinus</name>
    <dbReference type="NCBI Taxonomy" id="56733"/>
    <lineage>
        <taxon>Eukaryota</taxon>
        <taxon>Metazoa</taxon>
        <taxon>Chordata</taxon>
        <taxon>Craniata</taxon>
        <taxon>Vertebrata</taxon>
        <taxon>Euteleostomi</taxon>
        <taxon>Actinopterygii</taxon>
        <taxon>Neopterygii</taxon>
        <taxon>Teleostei</taxon>
        <taxon>Neoteleostei</taxon>
        <taxon>Acanthomorphata</taxon>
        <taxon>Eupercaria</taxon>
        <taxon>Perciformes</taxon>
        <taxon>Notothenioidei</taxon>
        <taxon>Eleginopidae</taxon>
        <taxon>Eleginops</taxon>
    </lineage>
</organism>
<proteinExistence type="predicted"/>
<reference evidence="2 3" key="1">
    <citation type="journal article" date="2023" name="Genes (Basel)">
        <title>Chromosome-Level Genome Assembly and Circadian Gene Repertoire of the Patagonia Blennie Eleginops maclovinus-The Closest Ancestral Proxy of Antarctic Cryonotothenioids.</title>
        <authorList>
            <person name="Cheng C.C."/>
            <person name="Rivera-Colon A.G."/>
            <person name="Minhas B.F."/>
            <person name="Wilson L."/>
            <person name="Rayamajhi N."/>
            <person name="Vargas-Chacoff L."/>
            <person name="Catchen J.M."/>
        </authorList>
    </citation>
    <scope>NUCLEOTIDE SEQUENCE [LARGE SCALE GENOMIC DNA]</scope>
    <source>
        <strain evidence="2">JMC-PN-2008</strain>
    </source>
</reference>
<reference evidence="2 3" key="2">
    <citation type="journal article" date="2023" name="Mol. Biol. Evol.">
        <title>Genomics of Secondarily Temperate Adaptation in the Only Non-Antarctic Icefish.</title>
        <authorList>
            <person name="Rivera-Colon A.G."/>
            <person name="Rayamajhi N."/>
            <person name="Minhas B.F."/>
            <person name="Madrigal G."/>
            <person name="Bilyk K.T."/>
            <person name="Yoon V."/>
            <person name="Hune M."/>
            <person name="Gregory S."/>
            <person name="Cheng C.H.C."/>
            <person name="Catchen J.M."/>
        </authorList>
    </citation>
    <scope>NUCLEOTIDE SEQUENCE [LARGE SCALE GENOMIC DNA]</scope>
    <source>
        <strain evidence="2">JMC-PN-2008</strain>
    </source>
</reference>
<comment type="caution">
    <text evidence="2">The sequence shown here is derived from an EMBL/GenBank/DDBJ whole genome shotgun (WGS) entry which is preliminary data.</text>
</comment>
<feature type="compositionally biased region" description="Basic and acidic residues" evidence="1">
    <location>
        <begin position="8"/>
        <end position="31"/>
    </location>
</feature>
<feature type="region of interest" description="Disordered" evidence="1">
    <location>
        <begin position="1"/>
        <end position="56"/>
    </location>
</feature>
<name>A0AAN7XQ85_ELEMC</name>
<protein>
    <submittedName>
        <fullName evidence="2">Uncharacterized protein</fullName>
    </submittedName>
</protein>
<keyword evidence="3" id="KW-1185">Reference proteome</keyword>